<keyword evidence="5 8" id="KW-0063">Aspartyl esterase</keyword>
<dbReference type="OMA" id="RYIISIQ"/>
<protein>
    <recommendedName>
        <fullName evidence="3 8">Pectinesterase</fullName>
        <ecNumber evidence="3 8">3.1.1.11</ecNumber>
    </recommendedName>
</protein>
<evidence type="ECO:0000256" key="6">
    <source>
        <dbReference type="ARBA" id="ARBA00047928"/>
    </source>
</evidence>
<feature type="signal peptide" evidence="8">
    <location>
        <begin position="1"/>
        <end position="23"/>
    </location>
</feature>
<comment type="similarity">
    <text evidence="2">Belongs to the pectinesterase family.</text>
</comment>
<evidence type="ECO:0000256" key="2">
    <source>
        <dbReference type="ARBA" id="ARBA00008891"/>
    </source>
</evidence>
<dbReference type="AlphaFoldDB" id="K3YZI5"/>
<dbReference type="STRING" id="4555.K3YZI5"/>
<organism evidence="10">
    <name type="scientific">Setaria italica</name>
    <name type="common">Foxtail millet</name>
    <name type="synonym">Panicum italicum</name>
    <dbReference type="NCBI Taxonomy" id="4555"/>
    <lineage>
        <taxon>Eukaryota</taxon>
        <taxon>Viridiplantae</taxon>
        <taxon>Streptophyta</taxon>
        <taxon>Embryophyta</taxon>
        <taxon>Tracheophyta</taxon>
        <taxon>Spermatophyta</taxon>
        <taxon>Magnoliopsida</taxon>
        <taxon>Liliopsida</taxon>
        <taxon>Poales</taxon>
        <taxon>Poaceae</taxon>
        <taxon>PACMAD clade</taxon>
        <taxon>Panicoideae</taxon>
        <taxon>Panicodae</taxon>
        <taxon>Paniceae</taxon>
        <taxon>Cenchrinae</taxon>
        <taxon>Setaria</taxon>
    </lineage>
</organism>
<comment type="catalytic activity">
    <reaction evidence="6 8">
        <text>[(1-&gt;4)-alpha-D-galacturonosyl methyl ester](n) + n H2O = [(1-&gt;4)-alpha-D-galacturonosyl](n) + n methanol + n H(+)</text>
        <dbReference type="Rhea" id="RHEA:22380"/>
        <dbReference type="Rhea" id="RHEA-COMP:14570"/>
        <dbReference type="Rhea" id="RHEA-COMP:14573"/>
        <dbReference type="ChEBI" id="CHEBI:15377"/>
        <dbReference type="ChEBI" id="CHEBI:15378"/>
        <dbReference type="ChEBI" id="CHEBI:17790"/>
        <dbReference type="ChEBI" id="CHEBI:140522"/>
        <dbReference type="ChEBI" id="CHEBI:140523"/>
        <dbReference type="EC" id="3.1.1.11"/>
    </reaction>
</comment>
<evidence type="ECO:0000256" key="7">
    <source>
        <dbReference type="PROSITE-ProRule" id="PRU10040"/>
    </source>
</evidence>
<dbReference type="GO" id="GO:0045490">
    <property type="term" value="P:pectin catabolic process"/>
    <property type="evidence" value="ECO:0000318"/>
    <property type="project" value="GO_Central"/>
</dbReference>
<comment type="pathway">
    <text evidence="1 8">Glycan metabolism; pectin degradation; 2-dehydro-3-deoxy-D-gluconate from pectin: step 1/5.</text>
</comment>
<proteinExistence type="inferred from homology"/>
<feature type="active site" evidence="7">
    <location>
        <position position="232"/>
    </location>
</feature>
<dbReference type="GO" id="GO:0042545">
    <property type="term" value="P:cell wall modification"/>
    <property type="evidence" value="ECO:0007669"/>
    <property type="project" value="UniProtKB-UniRule"/>
</dbReference>
<evidence type="ECO:0000313" key="10">
    <source>
        <dbReference type="EMBL" id="RCV08999.1"/>
    </source>
</evidence>
<evidence type="ECO:0000259" key="9">
    <source>
        <dbReference type="Pfam" id="PF01095"/>
    </source>
</evidence>
<evidence type="ECO:0000256" key="3">
    <source>
        <dbReference type="ARBA" id="ARBA00013229"/>
    </source>
</evidence>
<dbReference type="RefSeq" id="XP_004955292.1">
    <property type="nucleotide sequence ID" value="XM_004955235.2"/>
</dbReference>
<reference evidence="10" key="2">
    <citation type="submission" date="2015-07" db="EMBL/GenBank/DDBJ databases">
        <authorList>
            <person name="Noorani M."/>
        </authorList>
    </citation>
    <scope>NUCLEOTIDE SEQUENCE</scope>
    <source>
        <strain evidence="10">Yugu1</strain>
    </source>
</reference>
<dbReference type="InterPro" id="IPR011050">
    <property type="entry name" value="Pectin_lyase_fold/virulence"/>
</dbReference>
<dbReference type="SUPFAM" id="SSF51126">
    <property type="entry name" value="Pectin lyase-like"/>
    <property type="match status" value="1"/>
</dbReference>
<dbReference type="InterPro" id="IPR033131">
    <property type="entry name" value="Pectinesterase_Asp_AS"/>
</dbReference>
<feature type="chain" id="PRO_5009997918" description="Pectinesterase" evidence="8">
    <location>
        <begin position="24"/>
        <end position="386"/>
    </location>
</feature>
<dbReference type="PROSITE" id="PS00503">
    <property type="entry name" value="PECTINESTERASE_2"/>
    <property type="match status" value="1"/>
</dbReference>
<keyword evidence="8" id="KW-0732">Signal</keyword>
<evidence type="ECO:0000256" key="8">
    <source>
        <dbReference type="RuleBase" id="RU000589"/>
    </source>
</evidence>
<sequence>MAKSKQTLLLSLLLTVLELVSLPAPSCQDVNFEVWLRNQPTDPGKDVGCVKTDVALSSAETNKVTNSIDPTTELRPEDGSYKTISEAIANIPDGSTKRYVLYLKAGAVFREKLFLSRSKPFVTIRSSDPNNPAVIVWNDTATTPGKDGKPLGVDNSSTVTIESDYFIAYSVVFKNDAPLPKLGENKGEAPALRVLGTKAIFYNCTIDGGQGALYDQSGLHYFKSSVIKGTIDFIFGSAKSFYEDCSIVSVNKEITTLPMAPLQQQQRDKTIKAAPGESGFSFKTCTFKGDGQNIYLGRVGTPFVFSYSQIDKELMAIISDGGRVQLAERIGSTYYADFKSYGPGLAKMLTKDLTYAEAKPFLGVHYISGQTWILSIPPEHLDAPAP</sequence>
<dbReference type="KEGG" id="sita:101773163"/>
<dbReference type="EC" id="3.1.1.11" evidence="3 8"/>
<dbReference type="UniPathway" id="UPA00545">
    <property type="reaction ID" value="UER00823"/>
</dbReference>
<evidence type="ECO:0000256" key="4">
    <source>
        <dbReference type="ARBA" id="ARBA00022801"/>
    </source>
</evidence>
<dbReference type="EnsemblPlants" id="KQL32182">
    <property type="protein sequence ID" value="KQL32182"/>
    <property type="gene ID" value="SETIT_019694mg"/>
</dbReference>
<gene>
    <name evidence="11" type="primary">LOC101773163</name>
    <name evidence="10" type="ORF">SETIT_1G371800v2</name>
</gene>
<dbReference type="EMBL" id="CM003528">
    <property type="protein sequence ID" value="RCV08999.1"/>
    <property type="molecule type" value="Genomic_DNA"/>
</dbReference>
<accession>K3YZI5</accession>
<feature type="domain" description="Pectinesterase catalytic" evidence="9">
    <location>
        <begin position="78"/>
        <end position="346"/>
    </location>
</feature>
<dbReference type="InterPro" id="IPR000070">
    <property type="entry name" value="Pectinesterase_cat"/>
</dbReference>
<evidence type="ECO:0000313" key="12">
    <source>
        <dbReference type="Proteomes" id="UP000004995"/>
    </source>
</evidence>
<dbReference type="Gramene" id="KQL32182">
    <property type="protein sequence ID" value="KQL32182"/>
    <property type="gene ID" value="SETIT_019694mg"/>
</dbReference>
<dbReference type="GeneID" id="101773163"/>
<dbReference type="GO" id="GO:0030599">
    <property type="term" value="F:pectinesterase activity"/>
    <property type="evidence" value="ECO:0000318"/>
    <property type="project" value="GO_Central"/>
</dbReference>
<dbReference type="Gene3D" id="2.160.20.10">
    <property type="entry name" value="Single-stranded right-handed beta-helix, Pectin lyase-like"/>
    <property type="match status" value="1"/>
</dbReference>
<evidence type="ECO:0000256" key="1">
    <source>
        <dbReference type="ARBA" id="ARBA00005184"/>
    </source>
</evidence>
<keyword evidence="4 8" id="KW-0378">Hydrolase</keyword>
<keyword evidence="12" id="KW-1185">Reference proteome</keyword>
<dbReference type="HOGENOM" id="CLU_012243_3_3_1"/>
<dbReference type="PANTHER" id="PTHR31321">
    <property type="entry name" value="ACYL-COA THIOESTER HYDROLASE YBHC-RELATED"/>
    <property type="match status" value="1"/>
</dbReference>
<name>K3YZI5_SETIT</name>
<dbReference type="InterPro" id="IPR012334">
    <property type="entry name" value="Pectin_lyas_fold"/>
</dbReference>
<dbReference type="eggNOG" id="ENOG502QTUS">
    <property type="taxonomic scope" value="Eukaryota"/>
</dbReference>
<dbReference type="OrthoDB" id="583724at2759"/>
<reference evidence="10 12" key="1">
    <citation type="journal article" date="2012" name="Nat. Biotechnol.">
        <title>Reference genome sequence of the model plant Setaria.</title>
        <authorList>
            <person name="Bennetzen J.L."/>
            <person name="Schmutz J."/>
            <person name="Wang H."/>
            <person name="Percifield R."/>
            <person name="Hawkins J."/>
            <person name="Pontaroli A.C."/>
            <person name="Estep M."/>
            <person name="Feng L."/>
            <person name="Vaughn J.N."/>
            <person name="Grimwood J."/>
            <person name="Jenkins J."/>
            <person name="Barry K."/>
            <person name="Lindquist E."/>
            <person name="Hellsten U."/>
            <person name="Deshpande S."/>
            <person name="Wang X."/>
            <person name="Wu X."/>
            <person name="Mitros T."/>
            <person name="Triplett J."/>
            <person name="Yang X."/>
            <person name="Ye C.Y."/>
            <person name="Mauro-Herrera M."/>
            <person name="Wang L."/>
            <person name="Li P."/>
            <person name="Sharma M."/>
            <person name="Sharma R."/>
            <person name="Ronald P.C."/>
            <person name="Panaud O."/>
            <person name="Kellogg E.A."/>
            <person name="Brutnell T.P."/>
            <person name="Doust A.N."/>
            <person name="Tuskan G.A."/>
            <person name="Rokhsar D."/>
            <person name="Devos K.M."/>
        </authorList>
    </citation>
    <scope>NUCLEOTIDE SEQUENCE [LARGE SCALE GENOMIC DNA]</scope>
    <source>
        <strain evidence="12">cv. Yugu1</strain>
        <strain evidence="10">Yugu1</strain>
    </source>
</reference>
<reference evidence="11" key="3">
    <citation type="submission" date="2018-08" db="UniProtKB">
        <authorList>
            <consortium name="EnsemblPlants"/>
        </authorList>
    </citation>
    <scope>IDENTIFICATION</scope>
    <source>
        <strain evidence="11">Yugu1</strain>
    </source>
</reference>
<evidence type="ECO:0000256" key="5">
    <source>
        <dbReference type="ARBA" id="ARBA00023085"/>
    </source>
</evidence>
<dbReference type="Proteomes" id="UP000004995">
    <property type="component" value="Unassembled WGS sequence"/>
</dbReference>
<evidence type="ECO:0000313" key="11">
    <source>
        <dbReference type="EnsemblPlants" id="KQL32182"/>
    </source>
</evidence>
<dbReference type="EMBL" id="AGNK02000607">
    <property type="status" value="NOT_ANNOTATED_CDS"/>
    <property type="molecule type" value="Genomic_DNA"/>
</dbReference>
<dbReference type="PANTHER" id="PTHR31321:SF135">
    <property type="entry name" value="OS11G0659600 PROTEIN"/>
    <property type="match status" value="1"/>
</dbReference>
<dbReference type="Pfam" id="PF01095">
    <property type="entry name" value="Pectinesterase"/>
    <property type="match status" value="1"/>
</dbReference>